<dbReference type="InterPro" id="IPR047854">
    <property type="entry name" value="RFC_lid"/>
</dbReference>
<evidence type="ECO:0000256" key="7">
    <source>
        <dbReference type="HAMAP-Rule" id="MF_01508"/>
    </source>
</evidence>
<accession>A0A2A2H2H3</accession>
<dbReference type="AlphaFoldDB" id="A0A2A2H2H3"/>
<reference evidence="10 11" key="1">
    <citation type="journal article" date="2017" name="BMC Genomics">
        <title>Genomic analysis of methanogenic archaea reveals a shift towards energy conservation.</title>
        <authorList>
            <person name="Gilmore S.P."/>
            <person name="Henske J.K."/>
            <person name="Sexton J.A."/>
            <person name="Solomon K.V."/>
            <person name="Seppala S."/>
            <person name="Yoo J.I."/>
            <person name="Huyett L.M."/>
            <person name="Pressman A."/>
            <person name="Cogan J.Z."/>
            <person name="Kivenson V."/>
            <person name="Peng X."/>
            <person name="Tan Y."/>
            <person name="Valentine D.L."/>
            <person name="O'Malley M.A."/>
        </authorList>
    </citation>
    <scope>NUCLEOTIDE SEQUENCE [LARGE SCALE GENOMIC DNA]</scope>
    <source>
        <strain evidence="10 11">M.o.H.</strain>
    </source>
</reference>
<dbReference type="NCBIfam" id="NF003233">
    <property type="entry name" value="PRK04195.2-3"/>
    <property type="match status" value="1"/>
</dbReference>
<feature type="compositionally biased region" description="Basic residues" evidence="8">
    <location>
        <begin position="404"/>
        <end position="415"/>
    </location>
</feature>
<feature type="compositionally biased region" description="Basic and acidic residues" evidence="8">
    <location>
        <begin position="465"/>
        <end position="483"/>
    </location>
</feature>
<feature type="region of interest" description="Disordered" evidence="8">
    <location>
        <begin position="404"/>
        <end position="490"/>
    </location>
</feature>
<dbReference type="Gene3D" id="3.40.50.300">
    <property type="entry name" value="P-loop containing nucleotide triphosphate hydrolases"/>
    <property type="match status" value="1"/>
</dbReference>
<evidence type="ECO:0000256" key="6">
    <source>
        <dbReference type="ARBA" id="ARBA00032141"/>
    </source>
</evidence>
<feature type="domain" description="AAA+ ATPase" evidence="9">
    <location>
        <begin position="37"/>
        <end position="159"/>
    </location>
</feature>
<evidence type="ECO:0000256" key="1">
    <source>
        <dbReference type="ARBA" id="ARBA00006878"/>
    </source>
</evidence>
<comment type="subunit">
    <text evidence="7">Heteromultimer composed of small subunits (RfcS) and large subunits (RfcL).</text>
</comment>
<feature type="compositionally biased region" description="Basic residues" evidence="8">
    <location>
        <begin position="455"/>
        <end position="464"/>
    </location>
</feature>
<dbReference type="InterPro" id="IPR027417">
    <property type="entry name" value="P-loop_NTPase"/>
</dbReference>
<dbReference type="GO" id="GO:0003689">
    <property type="term" value="F:DNA clamp loader activity"/>
    <property type="evidence" value="ECO:0007669"/>
    <property type="project" value="UniProtKB-UniRule"/>
</dbReference>
<protein>
    <recommendedName>
        <fullName evidence="2 7">Replication factor C large subunit</fullName>
        <shortName evidence="7">RFC large subunit</shortName>
    </recommendedName>
    <alternativeName>
        <fullName evidence="6 7">Clamp loader large subunit</fullName>
    </alternativeName>
</protein>
<gene>
    <name evidence="7" type="primary">rfcL</name>
    <name evidence="10" type="ORF">ASJ80_00960</name>
</gene>
<dbReference type="CDD" id="cd18140">
    <property type="entry name" value="HLD_clamp_RFC"/>
    <property type="match status" value="1"/>
</dbReference>
<dbReference type="NCBIfam" id="NF003230">
    <property type="entry name" value="PRK04195.1-6"/>
    <property type="match status" value="1"/>
</dbReference>
<dbReference type="NCBIfam" id="NF003229">
    <property type="entry name" value="PRK04195.1-5"/>
    <property type="match status" value="1"/>
</dbReference>
<organism evidence="10 11">
    <name type="scientific">Methanobacterium bryantii</name>
    <dbReference type="NCBI Taxonomy" id="2161"/>
    <lineage>
        <taxon>Archaea</taxon>
        <taxon>Methanobacteriati</taxon>
        <taxon>Methanobacteriota</taxon>
        <taxon>Methanomada group</taxon>
        <taxon>Methanobacteria</taxon>
        <taxon>Methanobacteriales</taxon>
        <taxon>Methanobacteriaceae</taxon>
        <taxon>Methanobacterium</taxon>
    </lineage>
</organism>
<feature type="compositionally biased region" description="Basic and acidic residues" evidence="8">
    <location>
        <begin position="422"/>
        <end position="439"/>
    </location>
</feature>
<evidence type="ECO:0000259" key="9">
    <source>
        <dbReference type="SMART" id="SM00382"/>
    </source>
</evidence>
<dbReference type="GO" id="GO:0005524">
    <property type="term" value="F:ATP binding"/>
    <property type="evidence" value="ECO:0007669"/>
    <property type="project" value="UniProtKB-UniRule"/>
</dbReference>
<dbReference type="Pfam" id="PF21960">
    <property type="entry name" value="RCF1-5-like_lid"/>
    <property type="match status" value="1"/>
</dbReference>
<dbReference type="OrthoDB" id="8658at2157"/>
<evidence type="ECO:0000256" key="5">
    <source>
        <dbReference type="ARBA" id="ARBA00022840"/>
    </source>
</evidence>
<proteinExistence type="inferred from homology"/>
<dbReference type="InterPro" id="IPR003593">
    <property type="entry name" value="AAA+_ATPase"/>
</dbReference>
<comment type="function">
    <text evidence="7">Part of the RFC clamp loader complex which loads the PCNA sliding clamp onto DNA.</text>
</comment>
<dbReference type="RefSeq" id="WP_069582972.1">
    <property type="nucleotide sequence ID" value="NZ_LMVM01000038.1"/>
</dbReference>
<dbReference type="HAMAP" id="MF_01508">
    <property type="entry name" value="RfcL"/>
    <property type="match status" value="1"/>
</dbReference>
<dbReference type="Proteomes" id="UP000217784">
    <property type="component" value="Unassembled WGS sequence"/>
</dbReference>
<dbReference type="Pfam" id="PF00004">
    <property type="entry name" value="AAA"/>
    <property type="match status" value="1"/>
</dbReference>
<dbReference type="PANTHER" id="PTHR23389:SF6">
    <property type="entry name" value="REPLICATION FACTOR C SUBUNIT 1"/>
    <property type="match status" value="1"/>
</dbReference>
<evidence type="ECO:0000256" key="3">
    <source>
        <dbReference type="ARBA" id="ARBA00022705"/>
    </source>
</evidence>
<keyword evidence="4 7" id="KW-0547">Nucleotide-binding</keyword>
<evidence type="ECO:0000313" key="11">
    <source>
        <dbReference type="Proteomes" id="UP000217784"/>
    </source>
</evidence>
<dbReference type="Gene3D" id="1.10.8.60">
    <property type="match status" value="1"/>
</dbReference>
<dbReference type="EMBL" id="LMVM01000038">
    <property type="protein sequence ID" value="PAV03555.1"/>
    <property type="molecule type" value="Genomic_DNA"/>
</dbReference>
<dbReference type="GO" id="GO:0006260">
    <property type="term" value="P:DNA replication"/>
    <property type="evidence" value="ECO:0007669"/>
    <property type="project" value="UniProtKB-UniRule"/>
</dbReference>
<dbReference type="SMART" id="SM00382">
    <property type="entry name" value="AAA"/>
    <property type="match status" value="1"/>
</dbReference>
<evidence type="ECO:0000256" key="8">
    <source>
        <dbReference type="SAM" id="MobiDB-lite"/>
    </source>
</evidence>
<evidence type="ECO:0000313" key="10">
    <source>
        <dbReference type="EMBL" id="PAV03555.1"/>
    </source>
</evidence>
<comment type="caution">
    <text evidence="10">The sequence shown here is derived from an EMBL/GenBank/DDBJ whole genome shotgun (WGS) entry which is preliminary data.</text>
</comment>
<dbReference type="GO" id="GO:0016887">
    <property type="term" value="F:ATP hydrolysis activity"/>
    <property type="evidence" value="ECO:0007669"/>
    <property type="project" value="InterPro"/>
</dbReference>
<dbReference type="InterPro" id="IPR023935">
    <property type="entry name" value="Rep_factor-C_lsu"/>
</dbReference>
<keyword evidence="3 7" id="KW-0235">DNA replication</keyword>
<dbReference type="CDD" id="cd00009">
    <property type="entry name" value="AAA"/>
    <property type="match status" value="1"/>
</dbReference>
<feature type="binding site" evidence="7">
    <location>
        <begin position="45"/>
        <end position="52"/>
    </location>
    <ligand>
        <name>ATP</name>
        <dbReference type="ChEBI" id="CHEBI:30616"/>
    </ligand>
</feature>
<sequence length="490" mass="55455">MLWTEKYRPKNFDDVLGNIKAKKEILEWTAEWKNGNPQKCLFLIGPPGTGKTTFAGLIAGEFSDSVELNASDKRSYDAIMGVVGEASSSMTLFGNRLKLIILDEVDGLHGNDDRGGSRAINKILKDAIQPIVMMANDPYSNRIKSFKNKCQVINLRKVHTNSIVSLLKKVCVKEGVKFEEHVLRTLAKRSNGDLRSAINDLEIMAKGEEKITSEDLDLVAPKDGRSNVFDAVRTILKSKTPANIKGAMRQVEADPSLLLEMVTENIPREYEKKDEIEKAYEMISQADIYLGRAFSTRAYTYWKYAYELMSVGVALSKDETYKKFARYTNSSVYTILSKNRSKRDLQNRVAEKIGEKLHTSKKVAISQFPYFEIMFQDDDIAYNMMTYFGLEDDEVKVFRSRKVKVPKKPKTKKKSTITSKSVSKEAKSEETKMDKETLKTQKKVKKASSSSASKKSTKSSKRSKKSDEEPKKEENNGGSKEKQVSLFSFK</sequence>
<dbReference type="InterPro" id="IPR003959">
    <property type="entry name" value="ATPase_AAA_core"/>
</dbReference>
<keyword evidence="11" id="KW-1185">Reference proteome</keyword>
<evidence type="ECO:0000256" key="2">
    <source>
        <dbReference type="ARBA" id="ARBA00014793"/>
    </source>
</evidence>
<comment type="similarity">
    <text evidence="1 7">Belongs to the activator 1 small subunits family. RfcL subfamily.</text>
</comment>
<dbReference type="SUPFAM" id="SSF52540">
    <property type="entry name" value="P-loop containing nucleoside triphosphate hydrolases"/>
    <property type="match status" value="1"/>
</dbReference>
<evidence type="ECO:0000256" key="4">
    <source>
        <dbReference type="ARBA" id="ARBA00022741"/>
    </source>
</evidence>
<name>A0A2A2H2H3_METBR</name>
<dbReference type="PANTHER" id="PTHR23389">
    <property type="entry name" value="CHROMOSOME TRANSMISSION FIDELITY FACTOR 18"/>
    <property type="match status" value="1"/>
</dbReference>
<keyword evidence="5 7" id="KW-0067">ATP-binding</keyword>